<evidence type="ECO:0000313" key="3">
    <source>
        <dbReference type="Proteomes" id="UP000646244"/>
    </source>
</evidence>
<dbReference type="Gene3D" id="1.20.120.450">
    <property type="entry name" value="dinb family like domain"/>
    <property type="match status" value="1"/>
</dbReference>
<proteinExistence type="predicted"/>
<dbReference type="InterPro" id="IPR017517">
    <property type="entry name" value="Maleyloyr_isom"/>
</dbReference>
<dbReference type="PANTHER" id="PTHR40758">
    <property type="entry name" value="CONSERVED PROTEIN"/>
    <property type="match status" value="1"/>
</dbReference>
<dbReference type="InterPro" id="IPR024344">
    <property type="entry name" value="MDMPI_metal-binding"/>
</dbReference>
<feature type="domain" description="Mycothiol-dependent maleylpyruvate isomerase metal-binding" evidence="1">
    <location>
        <begin position="12"/>
        <end position="140"/>
    </location>
</feature>
<dbReference type="NCBIfam" id="TIGR03083">
    <property type="entry name" value="maleylpyruvate isomerase family mycothiol-dependent enzyme"/>
    <property type="match status" value="1"/>
</dbReference>
<dbReference type="InterPro" id="IPR034660">
    <property type="entry name" value="DinB/YfiT-like"/>
</dbReference>
<dbReference type="GO" id="GO:0046872">
    <property type="term" value="F:metal ion binding"/>
    <property type="evidence" value="ECO:0007669"/>
    <property type="project" value="InterPro"/>
</dbReference>
<reference evidence="2" key="1">
    <citation type="journal article" date="2014" name="Int. J. Syst. Evol. Microbiol.">
        <title>Complete genome sequence of Corynebacterium casei LMG S-19264T (=DSM 44701T), isolated from a smear-ripened cheese.</title>
        <authorList>
            <consortium name="US DOE Joint Genome Institute (JGI-PGF)"/>
            <person name="Walter F."/>
            <person name="Albersmeier A."/>
            <person name="Kalinowski J."/>
            <person name="Ruckert C."/>
        </authorList>
    </citation>
    <scope>NUCLEOTIDE SEQUENCE</scope>
    <source>
        <strain evidence="2">JCM 4633</strain>
    </source>
</reference>
<evidence type="ECO:0000259" key="1">
    <source>
        <dbReference type="Pfam" id="PF11716"/>
    </source>
</evidence>
<comment type="caution">
    <text evidence="2">The sequence shown here is derived from an EMBL/GenBank/DDBJ whole genome shotgun (WGS) entry which is preliminary data.</text>
</comment>
<dbReference type="Proteomes" id="UP000646244">
    <property type="component" value="Unassembled WGS sequence"/>
</dbReference>
<accession>A0A918WRA8</accession>
<dbReference type="SUPFAM" id="SSF109854">
    <property type="entry name" value="DinB/YfiT-like putative metalloenzymes"/>
    <property type="match status" value="1"/>
</dbReference>
<dbReference type="Pfam" id="PF11716">
    <property type="entry name" value="MDMPI_N"/>
    <property type="match status" value="1"/>
</dbReference>
<name>A0A918WRA8_STRCJ</name>
<dbReference type="AlphaFoldDB" id="A0A918WRA8"/>
<protein>
    <recommendedName>
        <fullName evidence="1">Mycothiol-dependent maleylpyruvate isomerase metal-binding domain-containing protein</fullName>
    </recommendedName>
</protein>
<evidence type="ECO:0000313" key="2">
    <source>
        <dbReference type="EMBL" id="GHC71306.1"/>
    </source>
</evidence>
<reference evidence="2" key="2">
    <citation type="submission" date="2020-09" db="EMBL/GenBank/DDBJ databases">
        <authorList>
            <person name="Sun Q."/>
            <person name="Ohkuma M."/>
        </authorList>
    </citation>
    <scope>NUCLEOTIDE SEQUENCE</scope>
    <source>
        <strain evidence="2">JCM 4633</strain>
    </source>
</reference>
<dbReference type="RefSeq" id="WP_190112889.1">
    <property type="nucleotide sequence ID" value="NZ_BMVB01000032.1"/>
</dbReference>
<sequence length="270" mass="28786">MVQLSYERYCTEIVAQTDLLRASVGGADPAAPVPTCPGWNLGQLLRHLGGAHRWAAEVVRARGTGPVPDDLVNDVPERADEDPGELDAYLAEGAGRLAGALRAAGPAARVWTPVPGKSEASPLFWARRMTHETAVHRADATWAAGGEFTVAEDVAVDALDEWMEFGTLPEVFEAAPGLRQLLGDGRRLHFRATDTAVEADAQWLAGLSGEHLVWSRGRGPAATVVRGPLTGLLLTVYGRGRHGSGRGVEVGGDTELFTAWQAGTGFWLHE</sequence>
<dbReference type="GO" id="GO:0005886">
    <property type="term" value="C:plasma membrane"/>
    <property type="evidence" value="ECO:0007669"/>
    <property type="project" value="TreeGrafter"/>
</dbReference>
<organism evidence="2 3">
    <name type="scientific">Streptomyces cinnamoneus</name>
    <name type="common">Streptoverticillium cinnamoneum</name>
    <dbReference type="NCBI Taxonomy" id="53446"/>
    <lineage>
        <taxon>Bacteria</taxon>
        <taxon>Bacillati</taxon>
        <taxon>Actinomycetota</taxon>
        <taxon>Actinomycetes</taxon>
        <taxon>Kitasatosporales</taxon>
        <taxon>Streptomycetaceae</taxon>
        <taxon>Streptomyces</taxon>
        <taxon>Streptomyces cinnamoneus group</taxon>
    </lineage>
</organism>
<dbReference type="PANTHER" id="PTHR40758:SF1">
    <property type="entry name" value="CONSERVED PROTEIN"/>
    <property type="match status" value="1"/>
</dbReference>
<dbReference type="EMBL" id="BMVB01000032">
    <property type="protein sequence ID" value="GHC71306.1"/>
    <property type="molecule type" value="Genomic_DNA"/>
</dbReference>
<gene>
    <name evidence="2" type="ORF">GCM10010507_57830</name>
</gene>